<dbReference type="eggNOG" id="COG1595">
    <property type="taxonomic scope" value="Bacteria"/>
</dbReference>
<gene>
    <name evidence="1" type="ordered locus">Halhy_5593</name>
</gene>
<dbReference type="SUPFAM" id="SSF88946">
    <property type="entry name" value="Sigma2 domain of RNA polymerase sigma factors"/>
    <property type="match status" value="1"/>
</dbReference>
<evidence type="ECO:0000313" key="1">
    <source>
        <dbReference type="EMBL" id="AEE53417.1"/>
    </source>
</evidence>
<organism evidence="1 2">
    <name type="scientific">Haliscomenobacter hydrossis (strain ATCC 27775 / DSM 1100 / LMG 10767 / O)</name>
    <dbReference type="NCBI Taxonomy" id="760192"/>
    <lineage>
        <taxon>Bacteria</taxon>
        <taxon>Pseudomonadati</taxon>
        <taxon>Bacteroidota</taxon>
        <taxon>Saprospiria</taxon>
        <taxon>Saprospirales</taxon>
        <taxon>Haliscomenobacteraceae</taxon>
        <taxon>Haliscomenobacter</taxon>
    </lineage>
</organism>
<proteinExistence type="predicted"/>
<dbReference type="HOGENOM" id="CLU_1259959_0_0_10"/>
<dbReference type="EMBL" id="CP002691">
    <property type="protein sequence ID" value="AEE53417.1"/>
    <property type="molecule type" value="Genomic_DNA"/>
</dbReference>
<accession>F4KTP3</accession>
<dbReference type="InterPro" id="IPR013325">
    <property type="entry name" value="RNA_pol_sigma_r2"/>
</dbReference>
<protein>
    <recommendedName>
        <fullName evidence="3">RNA polymerase sigma factor, sigma-70 family</fullName>
    </recommendedName>
</protein>
<dbReference type="AlphaFoldDB" id="F4KTP3"/>
<dbReference type="STRING" id="760192.Halhy_5593"/>
<sequence length="219" mass="24927">MFTFESSGALYCYRTMSLTWSDWFSHDSASTRFATHEALFEGLKKEDNAAILYTQIKVLPSVKKLTKDYGLPLEQVDDILNQSTLILLRKIGDGSYQFQNYAPTTYLIEIARRVALMATRALKKTTKPLDNIPETSDPDFEALLRHSEAAETVNLLLGKMGDPCEQVIRFHHIDGLSDEEVVQQQLTKYLSPDSLKNKRSDCMKKLVLIAQQWKTSTNI</sequence>
<evidence type="ECO:0008006" key="3">
    <source>
        <dbReference type="Google" id="ProtNLM"/>
    </source>
</evidence>
<dbReference type="GO" id="GO:0003700">
    <property type="term" value="F:DNA-binding transcription factor activity"/>
    <property type="evidence" value="ECO:0007669"/>
    <property type="project" value="InterPro"/>
</dbReference>
<keyword evidence="2" id="KW-1185">Reference proteome</keyword>
<dbReference type="KEGG" id="hhy:Halhy_5593"/>
<reference evidence="1 2" key="1">
    <citation type="journal article" date="2011" name="Stand. Genomic Sci.">
        <title>Complete genome sequence of Haliscomenobacter hydrossis type strain (O).</title>
        <authorList>
            <consortium name="US DOE Joint Genome Institute (JGI-PGF)"/>
            <person name="Daligault H."/>
            <person name="Lapidus A."/>
            <person name="Zeytun A."/>
            <person name="Nolan M."/>
            <person name="Lucas S."/>
            <person name="Del Rio T.G."/>
            <person name="Tice H."/>
            <person name="Cheng J.F."/>
            <person name="Tapia R."/>
            <person name="Han C."/>
            <person name="Goodwin L."/>
            <person name="Pitluck S."/>
            <person name="Liolios K."/>
            <person name="Pagani I."/>
            <person name="Ivanova N."/>
            <person name="Huntemann M."/>
            <person name="Mavromatis K."/>
            <person name="Mikhailova N."/>
            <person name="Pati A."/>
            <person name="Chen A."/>
            <person name="Palaniappan K."/>
            <person name="Land M."/>
            <person name="Hauser L."/>
            <person name="Brambilla E.M."/>
            <person name="Rohde M."/>
            <person name="Verbarg S."/>
            <person name="Goker M."/>
            <person name="Bristow J."/>
            <person name="Eisen J.A."/>
            <person name="Markowitz V."/>
            <person name="Hugenholtz P."/>
            <person name="Kyrpides N.C."/>
            <person name="Klenk H.P."/>
            <person name="Woyke T."/>
        </authorList>
    </citation>
    <scope>NUCLEOTIDE SEQUENCE [LARGE SCALE GENOMIC DNA]</scope>
    <source>
        <strain evidence="2">ATCC 27775 / DSM 1100 / LMG 10767 / O</strain>
    </source>
</reference>
<reference key="2">
    <citation type="submission" date="2011-04" db="EMBL/GenBank/DDBJ databases">
        <title>Complete sequence of chromosome of Haliscomenobacter hydrossis DSM 1100.</title>
        <authorList>
            <consortium name="US DOE Joint Genome Institute (JGI-PGF)"/>
            <person name="Lucas S."/>
            <person name="Han J."/>
            <person name="Lapidus A."/>
            <person name="Bruce D."/>
            <person name="Goodwin L."/>
            <person name="Pitluck S."/>
            <person name="Peters L."/>
            <person name="Kyrpides N."/>
            <person name="Mavromatis K."/>
            <person name="Ivanova N."/>
            <person name="Ovchinnikova G."/>
            <person name="Pagani I."/>
            <person name="Daligault H."/>
            <person name="Detter J.C."/>
            <person name="Han C."/>
            <person name="Land M."/>
            <person name="Hauser L."/>
            <person name="Markowitz V."/>
            <person name="Cheng J.-F."/>
            <person name="Hugenholtz P."/>
            <person name="Woyke T."/>
            <person name="Wu D."/>
            <person name="Verbarg S."/>
            <person name="Frueling A."/>
            <person name="Brambilla E."/>
            <person name="Klenk H.-P."/>
            <person name="Eisen J.A."/>
        </authorList>
    </citation>
    <scope>NUCLEOTIDE SEQUENCE</scope>
    <source>
        <strain>DSM 1100</strain>
    </source>
</reference>
<dbReference type="GO" id="GO:0006352">
    <property type="term" value="P:DNA-templated transcription initiation"/>
    <property type="evidence" value="ECO:0007669"/>
    <property type="project" value="InterPro"/>
</dbReference>
<dbReference type="Proteomes" id="UP000008461">
    <property type="component" value="Chromosome"/>
</dbReference>
<name>F4KTP3_HALH1</name>
<evidence type="ECO:0000313" key="2">
    <source>
        <dbReference type="Proteomes" id="UP000008461"/>
    </source>
</evidence>